<keyword evidence="1" id="KW-1133">Transmembrane helix</keyword>
<dbReference type="Pfam" id="PF18181">
    <property type="entry name" value="SLATT_1"/>
    <property type="match status" value="1"/>
</dbReference>
<feature type="transmembrane region" description="Helical" evidence="1">
    <location>
        <begin position="215"/>
        <end position="231"/>
    </location>
</feature>
<comment type="caution">
    <text evidence="3">The sequence shown here is derived from an EMBL/GenBank/DDBJ whole genome shotgun (WGS) entry which is preliminary data.</text>
</comment>
<organism evidence="3 4">
    <name type="scientific">Amycolatopsis speibonae</name>
    <dbReference type="NCBI Taxonomy" id="1450224"/>
    <lineage>
        <taxon>Bacteria</taxon>
        <taxon>Bacillati</taxon>
        <taxon>Actinomycetota</taxon>
        <taxon>Actinomycetes</taxon>
        <taxon>Pseudonocardiales</taxon>
        <taxon>Pseudonocardiaceae</taxon>
        <taxon>Amycolatopsis</taxon>
    </lineage>
</organism>
<evidence type="ECO:0000256" key="1">
    <source>
        <dbReference type="SAM" id="Phobius"/>
    </source>
</evidence>
<keyword evidence="4" id="KW-1185">Reference proteome</keyword>
<dbReference type="NCBIfam" id="NF033634">
    <property type="entry name" value="SLATT_1"/>
    <property type="match status" value="1"/>
</dbReference>
<accession>A0ABV7P5X7</accession>
<gene>
    <name evidence="3" type="ORF">ACFOSH_28180</name>
</gene>
<evidence type="ECO:0000313" key="3">
    <source>
        <dbReference type="EMBL" id="MFC3453332.1"/>
    </source>
</evidence>
<dbReference type="EMBL" id="JBHRWK010000047">
    <property type="protein sequence ID" value="MFC3453332.1"/>
    <property type="molecule type" value="Genomic_DNA"/>
</dbReference>
<dbReference type="InterPro" id="IPR025325">
    <property type="entry name" value="DUF4231"/>
</dbReference>
<feature type="transmembrane region" description="Helical" evidence="1">
    <location>
        <begin position="62"/>
        <end position="80"/>
    </location>
</feature>
<feature type="domain" description="SMODS and SLOG-associating 2TM effector" evidence="2">
    <location>
        <begin position="170"/>
        <end position="282"/>
    </location>
</feature>
<dbReference type="InterPro" id="IPR040884">
    <property type="entry name" value="SLATT_1"/>
</dbReference>
<dbReference type="Pfam" id="PF14015">
    <property type="entry name" value="DUF4231"/>
    <property type="match status" value="1"/>
</dbReference>
<protein>
    <submittedName>
        <fullName evidence="3">DUF4231 domain-containing protein</fullName>
    </submittedName>
</protein>
<evidence type="ECO:0000313" key="4">
    <source>
        <dbReference type="Proteomes" id="UP001595645"/>
    </source>
</evidence>
<feature type="transmembrane region" description="Helical" evidence="1">
    <location>
        <begin position="191"/>
        <end position="209"/>
    </location>
</feature>
<sequence>MDVNAPLDPVGIVWKKQKLWSLTADKGKAQVERSRRAVLVALLVGAVAGTAAAQLSAVSRPAATTLAVLAALAVGAGSFARGRMVTTSPSDWATARSVSEGLKAQVFLYLAGVAPYHGTAGRRLLDDANALCDKAGNHLTNGTVVKALEPLPKVGSVDSYVLSRLAGGKGQISYFRGKADQYVKTLGGYRALEITLGAVATALLAFASVVHVDSLTAWIGVVTTVAAALAAHSAQAEYEFLVAEYRATADLLEELVADRKSLTDQEFVVACERVLSRQNESWLRRLGSETPEKDQ</sequence>
<feature type="transmembrane region" description="Helical" evidence="1">
    <location>
        <begin position="37"/>
        <end position="56"/>
    </location>
</feature>
<evidence type="ECO:0000259" key="2">
    <source>
        <dbReference type="Pfam" id="PF18181"/>
    </source>
</evidence>
<keyword evidence="1" id="KW-0472">Membrane</keyword>
<reference evidence="4" key="1">
    <citation type="journal article" date="2019" name="Int. J. Syst. Evol. Microbiol.">
        <title>The Global Catalogue of Microorganisms (GCM) 10K type strain sequencing project: providing services to taxonomists for standard genome sequencing and annotation.</title>
        <authorList>
            <consortium name="The Broad Institute Genomics Platform"/>
            <consortium name="The Broad Institute Genome Sequencing Center for Infectious Disease"/>
            <person name="Wu L."/>
            <person name="Ma J."/>
        </authorList>
    </citation>
    <scope>NUCLEOTIDE SEQUENCE [LARGE SCALE GENOMIC DNA]</scope>
    <source>
        <strain evidence="4">CGMCC 4.7676</strain>
    </source>
</reference>
<keyword evidence="1" id="KW-0812">Transmembrane</keyword>
<dbReference type="RefSeq" id="WP_378242087.1">
    <property type="nucleotide sequence ID" value="NZ_JBHRWK010000047.1"/>
</dbReference>
<name>A0ABV7P5X7_9PSEU</name>
<dbReference type="Proteomes" id="UP001595645">
    <property type="component" value="Unassembled WGS sequence"/>
</dbReference>
<proteinExistence type="predicted"/>